<evidence type="ECO:0000313" key="3">
    <source>
        <dbReference type="Proteomes" id="UP001472677"/>
    </source>
</evidence>
<accession>A0ABR1ZI37</accession>
<dbReference type="Pfam" id="PF03181">
    <property type="entry name" value="BURP"/>
    <property type="match status" value="1"/>
</dbReference>
<dbReference type="PANTHER" id="PTHR31236">
    <property type="entry name" value="BURP DOMAIN PROTEIN USPL1-LIKE"/>
    <property type="match status" value="1"/>
</dbReference>
<dbReference type="InterPro" id="IPR044816">
    <property type="entry name" value="BURP"/>
</dbReference>
<dbReference type="PROSITE" id="PS51277">
    <property type="entry name" value="BURP"/>
    <property type="match status" value="1"/>
</dbReference>
<organism evidence="2 3">
    <name type="scientific">Hibiscus sabdariffa</name>
    <name type="common">roselle</name>
    <dbReference type="NCBI Taxonomy" id="183260"/>
    <lineage>
        <taxon>Eukaryota</taxon>
        <taxon>Viridiplantae</taxon>
        <taxon>Streptophyta</taxon>
        <taxon>Embryophyta</taxon>
        <taxon>Tracheophyta</taxon>
        <taxon>Spermatophyta</taxon>
        <taxon>Magnoliopsida</taxon>
        <taxon>eudicotyledons</taxon>
        <taxon>Gunneridae</taxon>
        <taxon>Pentapetalae</taxon>
        <taxon>rosids</taxon>
        <taxon>malvids</taxon>
        <taxon>Malvales</taxon>
        <taxon>Malvaceae</taxon>
        <taxon>Malvoideae</taxon>
        <taxon>Hibiscus</taxon>
    </lineage>
</organism>
<protein>
    <recommendedName>
        <fullName evidence="1">BURP domain-containing protein</fullName>
    </recommendedName>
</protein>
<dbReference type="Proteomes" id="UP001472677">
    <property type="component" value="Unassembled WGS sequence"/>
</dbReference>
<proteinExistence type="predicted"/>
<comment type="caution">
    <text evidence="2">The sequence shown here is derived from an EMBL/GenBank/DDBJ whole genome shotgun (WGS) entry which is preliminary data.</text>
</comment>
<name>A0ABR1ZI37_9ROSI</name>
<dbReference type="PANTHER" id="PTHR31236:SF41">
    <property type="entry name" value="BURP DOMAIN PROTEIN USPL1"/>
    <property type="match status" value="1"/>
</dbReference>
<reference evidence="2 3" key="1">
    <citation type="journal article" date="2024" name="G3 (Bethesda)">
        <title>Genome assembly of Hibiscus sabdariffa L. provides insights into metabolisms of medicinal natural products.</title>
        <authorList>
            <person name="Kim T."/>
        </authorList>
    </citation>
    <scope>NUCLEOTIDE SEQUENCE [LARGE SCALE GENOMIC DNA]</scope>
    <source>
        <strain evidence="2">TK-2024</strain>
        <tissue evidence="2">Old leaves</tissue>
    </source>
</reference>
<evidence type="ECO:0000259" key="1">
    <source>
        <dbReference type="PROSITE" id="PS51277"/>
    </source>
</evidence>
<feature type="domain" description="BURP" evidence="1">
    <location>
        <begin position="1"/>
        <end position="76"/>
    </location>
</feature>
<evidence type="ECO:0000313" key="2">
    <source>
        <dbReference type="EMBL" id="KAK8480127.1"/>
    </source>
</evidence>
<sequence>MKQTLELCEAEPAKGEVSQCATSLESLVDFARRIFGSDRITILKSSLVSNLTLPVQNYTVVESKEISTQKMISCHY</sequence>
<gene>
    <name evidence="2" type="ORF">V6N12_044886</name>
</gene>
<keyword evidence="3" id="KW-1185">Reference proteome</keyword>
<dbReference type="InterPro" id="IPR004873">
    <property type="entry name" value="BURP_dom"/>
</dbReference>
<dbReference type="EMBL" id="JBBPBM010002106">
    <property type="protein sequence ID" value="KAK8480127.1"/>
    <property type="molecule type" value="Genomic_DNA"/>
</dbReference>